<evidence type="ECO:0000256" key="5">
    <source>
        <dbReference type="ARBA" id="ARBA00022605"/>
    </source>
</evidence>
<dbReference type="Gene3D" id="3.20.20.70">
    <property type="entry name" value="Aldolase class I"/>
    <property type="match status" value="1"/>
</dbReference>
<reference evidence="11" key="1">
    <citation type="journal article" date="2021" name="PeerJ">
        <title>Extensive microbial diversity within the chicken gut microbiome revealed by metagenomics and culture.</title>
        <authorList>
            <person name="Gilroy R."/>
            <person name="Ravi A."/>
            <person name="Getino M."/>
            <person name="Pursley I."/>
            <person name="Horton D.L."/>
            <person name="Alikhan N.F."/>
            <person name="Baker D."/>
            <person name="Gharbi K."/>
            <person name="Hall N."/>
            <person name="Watson M."/>
            <person name="Adriaenssens E.M."/>
            <person name="Foster-Nyarko E."/>
            <person name="Jarju S."/>
            <person name="Secka A."/>
            <person name="Antonio M."/>
            <person name="Oren A."/>
            <person name="Chaudhuri R.R."/>
            <person name="La Ragione R."/>
            <person name="Hildebrand F."/>
            <person name="Pallen M.J."/>
        </authorList>
    </citation>
    <scope>NUCLEOTIDE SEQUENCE</scope>
    <source>
        <strain evidence="11">CHK187-11901</strain>
    </source>
</reference>
<dbReference type="InterPro" id="IPR011060">
    <property type="entry name" value="RibuloseP-bd_barrel"/>
</dbReference>
<comment type="caution">
    <text evidence="11">The sequence shown here is derived from an EMBL/GenBank/DDBJ whole genome shotgun (WGS) entry which is preliminary data.</text>
</comment>
<evidence type="ECO:0000313" key="12">
    <source>
        <dbReference type="Proteomes" id="UP000823896"/>
    </source>
</evidence>
<protein>
    <recommendedName>
        <fullName evidence="4 9">N-(5'-phosphoribosyl)anthranilate isomerase</fullName>
        <shortName evidence="9">PRAI</shortName>
        <ecNumber evidence="3 9">5.3.1.24</ecNumber>
    </recommendedName>
</protein>
<dbReference type="GO" id="GO:0000162">
    <property type="term" value="P:L-tryptophan biosynthetic process"/>
    <property type="evidence" value="ECO:0007669"/>
    <property type="project" value="UniProtKB-UniRule"/>
</dbReference>
<evidence type="ECO:0000313" key="11">
    <source>
        <dbReference type="EMBL" id="HJC36213.1"/>
    </source>
</evidence>
<dbReference type="CDD" id="cd00405">
    <property type="entry name" value="PRAI"/>
    <property type="match status" value="1"/>
</dbReference>
<accession>A0A9D2NT24</accession>
<sequence length="207" mass="22876">MSVKIKLCGLRTAQAIRCANTLLPDYVGFVFVPESKRHIHVETAGALRRLLDPRIRSVGVFTDAKMSFITRLAEEGIIDVIQLHGHEDEAYIRALQNCTTVPIIQAFKVHVKADIQRAEQSSADMVLLDGGAGTGKPFSWTLIKGLRRPYFLAGGLDADNIETSLAQLAPYGVDVSSGIETAGEKDPEKMRAFVMKVRENRRKEGIR</sequence>
<proteinExistence type="inferred from homology"/>
<evidence type="ECO:0000256" key="6">
    <source>
        <dbReference type="ARBA" id="ARBA00022822"/>
    </source>
</evidence>
<dbReference type="EMBL" id="DWWM01000023">
    <property type="protein sequence ID" value="HJC36213.1"/>
    <property type="molecule type" value="Genomic_DNA"/>
</dbReference>
<evidence type="ECO:0000256" key="7">
    <source>
        <dbReference type="ARBA" id="ARBA00023141"/>
    </source>
</evidence>
<feature type="domain" description="N-(5'phosphoribosyl) anthranilate isomerase (PRAI)" evidence="10">
    <location>
        <begin position="6"/>
        <end position="194"/>
    </location>
</feature>
<evidence type="ECO:0000256" key="8">
    <source>
        <dbReference type="ARBA" id="ARBA00023235"/>
    </source>
</evidence>
<keyword evidence="7 9" id="KW-0057">Aromatic amino acid biosynthesis</keyword>
<evidence type="ECO:0000256" key="1">
    <source>
        <dbReference type="ARBA" id="ARBA00001164"/>
    </source>
</evidence>
<dbReference type="InterPro" id="IPR001240">
    <property type="entry name" value="PRAI_dom"/>
</dbReference>
<dbReference type="PANTHER" id="PTHR42894:SF1">
    <property type="entry name" value="N-(5'-PHOSPHORIBOSYL)ANTHRANILATE ISOMERASE"/>
    <property type="match status" value="1"/>
</dbReference>
<dbReference type="InterPro" id="IPR044643">
    <property type="entry name" value="TrpF_fam"/>
</dbReference>
<name>A0A9D2NT24_9FIRM</name>
<dbReference type="AlphaFoldDB" id="A0A9D2NT24"/>
<keyword evidence="8 9" id="KW-0413">Isomerase</keyword>
<evidence type="ECO:0000256" key="9">
    <source>
        <dbReference type="HAMAP-Rule" id="MF_00135"/>
    </source>
</evidence>
<dbReference type="HAMAP" id="MF_00135">
    <property type="entry name" value="PRAI"/>
    <property type="match status" value="1"/>
</dbReference>
<reference evidence="11" key="2">
    <citation type="submission" date="2021-04" db="EMBL/GenBank/DDBJ databases">
        <authorList>
            <person name="Gilroy R."/>
        </authorList>
    </citation>
    <scope>NUCLEOTIDE SEQUENCE</scope>
    <source>
        <strain evidence="11">CHK187-11901</strain>
    </source>
</reference>
<dbReference type="InterPro" id="IPR013785">
    <property type="entry name" value="Aldolase_TIM"/>
</dbReference>
<comment type="catalytic activity">
    <reaction evidence="1 9">
        <text>N-(5-phospho-beta-D-ribosyl)anthranilate = 1-(2-carboxyphenylamino)-1-deoxy-D-ribulose 5-phosphate</text>
        <dbReference type="Rhea" id="RHEA:21540"/>
        <dbReference type="ChEBI" id="CHEBI:18277"/>
        <dbReference type="ChEBI" id="CHEBI:58613"/>
        <dbReference type="EC" id="5.3.1.24"/>
    </reaction>
</comment>
<comment type="similarity">
    <text evidence="9">Belongs to the TrpF family.</text>
</comment>
<evidence type="ECO:0000259" key="10">
    <source>
        <dbReference type="Pfam" id="PF00697"/>
    </source>
</evidence>
<keyword evidence="6 9" id="KW-0822">Tryptophan biosynthesis</keyword>
<evidence type="ECO:0000256" key="4">
    <source>
        <dbReference type="ARBA" id="ARBA00022272"/>
    </source>
</evidence>
<keyword evidence="5 9" id="KW-0028">Amino-acid biosynthesis</keyword>
<dbReference type="Pfam" id="PF00697">
    <property type="entry name" value="PRAI"/>
    <property type="match status" value="1"/>
</dbReference>
<comment type="pathway">
    <text evidence="2 9">Amino-acid biosynthesis; L-tryptophan biosynthesis; L-tryptophan from chorismate: step 3/5.</text>
</comment>
<evidence type="ECO:0000256" key="3">
    <source>
        <dbReference type="ARBA" id="ARBA00012572"/>
    </source>
</evidence>
<dbReference type="GO" id="GO:0004640">
    <property type="term" value="F:phosphoribosylanthranilate isomerase activity"/>
    <property type="evidence" value="ECO:0007669"/>
    <property type="project" value="UniProtKB-UniRule"/>
</dbReference>
<dbReference type="Proteomes" id="UP000823896">
    <property type="component" value="Unassembled WGS sequence"/>
</dbReference>
<dbReference type="SUPFAM" id="SSF51366">
    <property type="entry name" value="Ribulose-phoshate binding barrel"/>
    <property type="match status" value="1"/>
</dbReference>
<organism evidence="11 12">
    <name type="scientific">Candidatus Merdibacter merdavium</name>
    <dbReference type="NCBI Taxonomy" id="2838692"/>
    <lineage>
        <taxon>Bacteria</taxon>
        <taxon>Bacillati</taxon>
        <taxon>Bacillota</taxon>
        <taxon>Erysipelotrichia</taxon>
        <taxon>Erysipelotrichales</taxon>
        <taxon>Erysipelotrichaceae</taxon>
        <taxon>Merdibacter</taxon>
    </lineage>
</organism>
<dbReference type="EC" id="5.3.1.24" evidence="3 9"/>
<evidence type="ECO:0000256" key="2">
    <source>
        <dbReference type="ARBA" id="ARBA00004664"/>
    </source>
</evidence>
<gene>
    <name evidence="9" type="primary">trpF</name>
    <name evidence="11" type="ORF">H9702_03665</name>
</gene>
<dbReference type="PANTHER" id="PTHR42894">
    <property type="entry name" value="N-(5'-PHOSPHORIBOSYL)ANTHRANILATE ISOMERASE"/>
    <property type="match status" value="1"/>
</dbReference>